<accession>A0A5N3W6N7</accession>
<dbReference type="EMBL" id="VCEA01000001">
    <property type="protein sequence ID" value="KAB0357349.1"/>
    <property type="molecule type" value="Genomic_DNA"/>
</dbReference>
<keyword evidence="9 13" id="KW-0297">G-protein coupled receptor</keyword>
<dbReference type="InterPro" id="IPR000725">
    <property type="entry name" value="Olfact_rcpt"/>
</dbReference>
<feature type="transmembrane region" description="Helical" evidence="14">
    <location>
        <begin position="28"/>
        <end position="52"/>
    </location>
</feature>
<evidence type="ECO:0000256" key="6">
    <source>
        <dbReference type="ARBA" id="ARBA00022692"/>
    </source>
</evidence>
<dbReference type="AlphaFoldDB" id="A0A5N3W6N7"/>
<keyword evidence="7 14" id="KW-0552">Olfaction</keyword>
<gene>
    <name evidence="16" type="ORF">FD754_001505</name>
</gene>
<feature type="transmembrane region" description="Helical" evidence="14">
    <location>
        <begin position="144"/>
        <end position="166"/>
    </location>
</feature>
<keyword evidence="5 14" id="KW-0716">Sensory transduction</keyword>
<evidence type="ECO:0000256" key="8">
    <source>
        <dbReference type="ARBA" id="ARBA00022989"/>
    </source>
</evidence>
<comment type="function">
    <text evidence="1">Putative odorant or sperm cell receptor.</text>
</comment>
<evidence type="ECO:0000256" key="7">
    <source>
        <dbReference type="ARBA" id="ARBA00022725"/>
    </source>
</evidence>
<dbReference type="GO" id="GO:0004930">
    <property type="term" value="F:G protein-coupled receptor activity"/>
    <property type="evidence" value="ECO:0007669"/>
    <property type="project" value="UniProtKB-KW"/>
</dbReference>
<feature type="transmembrane region" description="Helical" evidence="14">
    <location>
        <begin position="201"/>
        <end position="229"/>
    </location>
</feature>
<feature type="transmembrane region" description="Helical" evidence="14">
    <location>
        <begin position="102"/>
        <end position="124"/>
    </location>
</feature>
<keyword evidence="11 13" id="KW-0675">Receptor</keyword>
<evidence type="ECO:0000313" key="16">
    <source>
        <dbReference type="EMBL" id="KAB0357349.1"/>
    </source>
</evidence>
<dbReference type="CDD" id="cd15421">
    <property type="entry name" value="7tmA_OR2T-like"/>
    <property type="match status" value="1"/>
</dbReference>
<evidence type="ECO:0000256" key="2">
    <source>
        <dbReference type="ARBA" id="ARBA00004651"/>
    </source>
</evidence>
<protein>
    <recommendedName>
        <fullName evidence="14">Olfactory receptor</fullName>
    </recommendedName>
</protein>
<comment type="subcellular location">
    <subcellularLocation>
        <location evidence="2 14">Cell membrane</location>
        <topology evidence="2 14">Multi-pass membrane protein</topology>
    </subcellularLocation>
</comment>
<keyword evidence="6 13" id="KW-0812">Transmembrane</keyword>
<evidence type="ECO:0000256" key="12">
    <source>
        <dbReference type="ARBA" id="ARBA00023224"/>
    </source>
</evidence>
<evidence type="ECO:0000256" key="4">
    <source>
        <dbReference type="ARBA" id="ARBA00022475"/>
    </source>
</evidence>
<dbReference type="PROSITE" id="PS50262">
    <property type="entry name" value="G_PROTEIN_RECEP_F1_2"/>
    <property type="match status" value="1"/>
</dbReference>
<dbReference type="GO" id="GO:0005886">
    <property type="term" value="C:plasma membrane"/>
    <property type="evidence" value="ECO:0007669"/>
    <property type="project" value="UniProtKB-SubCell"/>
</dbReference>
<dbReference type="PROSITE" id="PS00237">
    <property type="entry name" value="G_PROTEIN_RECEP_F1_1"/>
    <property type="match status" value="1"/>
</dbReference>
<dbReference type="InterPro" id="IPR017452">
    <property type="entry name" value="GPCR_Rhodpsn_7TM"/>
</dbReference>
<comment type="similarity">
    <text evidence="3 13">Belongs to the G-protein coupled receptor 1 family.</text>
</comment>
<feature type="transmembrane region" description="Helical" evidence="14">
    <location>
        <begin position="64"/>
        <end position="82"/>
    </location>
</feature>
<comment type="caution">
    <text evidence="16">The sequence shown here is derived from an EMBL/GenBank/DDBJ whole genome shotgun (WGS) entry which is preliminary data.</text>
</comment>
<dbReference type="InterPro" id="IPR000276">
    <property type="entry name" value="GPCR_Rhodpsn"/>
</dbReference>
<reference evidence="16 17" key="1">
    <citation type="submission" date="2019-06" db="EMBL/GenBank/DDBJ databases">
        <title>Discovery of a novel chromosome fission-fusion reversal in muntjac.</title>
        <authorList>
            <person name="Mudd A.B."/>
            <person name="Bredeson J.V."/>
            <person name="Baum R."/>
            <person name="Hockemeyer D."/>
            <person name="Rokhsar D.S."/>
        </authorList>
    </citation>
    <scope>NUCLEOTIDE SEQUENCE [LARGE SCALE GENOMIC DNA]</scope>
    <source>
        <strain evidence="16">UTSW_UCB_Mm</strain>
        <tissue evidence="16">Fibroblast cell line</tissue>
    </source>
</reference>
<evidence type="ECO:0000256" key="13">
    <source>
        <dbReference type="RuleBase" id="RU000688"/>
    </source>
</evidence>
<evidence type="ECO:0000256" key="1">
    <source>
        <dbReference type="ARBA" id="ARBA00003929"/>
    </source>
</evidence>
<dbReference type="GO" id="GO:0004984">
    <property type="term" value="F:olfactory receptor activity"/>
    <property type="evidence" value="ECO:0007669"/>
    <property type="project" value="InterPro"/>
</dbReference>
<evidence type="ECO:0000256" key="11">
    <source>
        <dbReference type="ARBA" id="ARBA00023170"/>
    </source>
</evidence>
<evidence type="ECO:0000256" key="5">
    <source>
        <dbReference type="ARBA" id="ARBA00022606"/>
    </source>
</evidence>
<dbReference type="SUPFAM" id="SSF81321">
    <property type="entry name" value="Family A G protein-coupled receptor-like"/>
    <property type="match status" value="1"/>
</dbReference>
<dbReference type="Proteomes" id="UP000326458">
    <property type="component" value="Unassembled WGS sequence"/>
</dbReference>
<feature type="transmembrane region" description="Helical" evidence="14">
    <location>
        <begin position="241"/>
        <end position="264"/>
    </location>
</feature>
<proteinExistence type="inferred from homology"/>
<evidence type="ECO:0000256" key="3">
    <source>
        <dbReference type="ARBA" id="ARBA00010663"/>
    </source>
</evidence>
<evidence type="ECO:0000256" key="10">
    <source>
        <dbReference type="ARBA" id="ARBA00023136"/>
    </source>
</evidence>
<keyword evidence="4 14" id="KW-1003">Cell membrane</keyword>
<evidence type="ECO:0000313" key="17">
    <source>
        <dbReference type="Proteomes" id="UP000326458"/>
    </source>
</evidence>
<keyword evidence="12 13" id="KW-0807">Transducer</keyword>
<evidence type="ECO:0000259" key="15">
    <source>
        <dbReference type="PROSITE" id="PS50262"/>
    </source>
</evidence>
<evidence type="ECO:0000256" key="14">
    <source>
        <dbReference type="RuleBase" id="RU363047"/>
    </source>
</evidence>
<keyword evidence="17" id="KW-1185">Reference proteome</keyword>
<dbReference type="Gene3D" id="1.20.1070.10">
    <property type="entry name" value="Rhodopsin 7-helix transmembrane proteins"/>
    <property type="match status" value="1"/>
</dbReference>
<sequence length="320" mass="36430">MGNITWMTSYTERLDFTLVGIFSQSQHPALLCLVIFVVFLMALSGNIILICLIYSDAHLHTPMYFFISQLSFMDMMYISVTVPKMLMDQITGVNKISVPECGIQMFLYVTLAGSEFFLLASMAYDRYTAICHPLHYPVLMNHRVCLFLASGCWILGSVDGFLFTPITMTFPFCRSREIHHFFCEVPAVLKLSCSDTSLYEIFMYLCCVLMLLIPVTIISGSYYFILLTIHRMNSAEGRKKAFTTCSSHMTVVILFYGAAIYTYMLPNSYHTPEKDMMVSVFYTILTPVLNPLIYSLRNKDVMGALNKMLNVGIAFQESIK</sequence>
<name>A0A5N3W6N7_MUNMU</name>
<dbReference type="Pfam" id="PF13853">
    <property type="entry name" value="7tm_4"/>
    <property type="match status" value="1"/>
</dbReference>
<dbReference type="FunFam" id="1.10.1220.70:FF:000001">
    <property type="entry name" value="Olfactory receptor"/>
    <property type="match status" value="1"/>
</dbReference>
<feature type="domain" description="G-protein coupled receptors family 1 profile" evidence="15">
    <location>
        <begin position="45"/>
        <end position="294"/>
    </location>
</feature>
<dbReference type="PRINTS" id="PR00245">
    <property type="entry name" value="OLFACTORYR"/>
</dbReference>
<evidence type="ECO:0000256" key="9">
    <source>
        <dbReference type="ARBA" id="ARBA00023040"/>
    </source>
</evidence>
<organism evidence="16 17">
    <name type="scientific">Muntiacus muntjak</name>
    <name type="common">Barking deer</name>
    <name type="synonym">Indian muntjac</name>
    <dbReference type="NCBI Taxonomy" id="9888"/>
    <lineage>
        <taxon>Eukaryota</taxon>
        <taxon>Metazoa</taxon>
        <taxon>Chordata</taxon>
        <taxon>Craniata</taxon>
        <taxon>Vertebrata</taxon>
        <taxon>Euteleostomi</taxon>
        <taxon>Mammalia</taxon>
        <taxon>Eutheria</taxon>
        <taxon>Laurasiatheria</taxon>
        <taxon>Artiodactyla</taxon>
        <taxon>Ruminantia</taxon>
        <taxon>Pecora</taxon>
        <taxon>Cervidae</taxon>
        <taxon>Muntiacinae</taxon>
        <taxon>Muntiacus</taxon>
    </lineage>
</organism>
<keyword evidence="10 14" id="KW-0472">Membrane</keyword>
<feature type="transmembrane region" description="Helical" evidence="14">
    <location>
        <begin position="276"/>
        <end position="296"/>
    </location>
</feature>
<dbReference type="PANTHER" id="PTHR26453">
    <property type="entry name" value="OLFACTORY RECEPTOR"/>
    <property type="match status" value="1"/>
</dbReference>
<dbReference type="PRINTS" id="PR00237">
    <property type="entry name" value="GPCRRHODOPSN"/>
</dbReference>
<keyword evidence="8 14" id="KW-1133">Transmembrane helix</keyword>
<dbReference type="FunFam" id="1.20.1070.10:FF:000008">
    <property type="entry name" value="Olfactory receptor"/>
    <property type="match status" value="1"/>
</dbReference>